<evidence type="ECO:0000313" key="2">
    <source>
        <dbReference type="EMBL" id="GBO28841.1"/>
    </source>
</evidence>
<dbReference type="AlphaFoldDB" id="A0A4Y2VVY6"/>
<keyword evidence="3" id="KW-1185">Reference proteome</keyword>
<evidence type="ECO:0000313" key="1">
    <source>
        <dbReference type="EMBL" id="GBO28840.1"/>
    </source>
</evidence>
<evidence type="ECO:0000313" key="3">
    <source>
        <dbReference type="Proteomes" id="UP000499080"/>
    </source>
</evidence>
<organism evidence="2 3">
    <name type="scientific">Araneus ventricosus</name>
    <name type="common">Orbweaver spider</name>
    <name type="synonym">Epeira ventricosa</name>
    <dbReference type="NCBI Taxonomy" id="182803"/>
    <lineage>
        <taxon>Eukaryota</taxon>
        <taxon>Metazoa</taxon>
        <taxon>Ecdysozoa</taxon>
        <taxon>Arthropoda</taxon>
        <taxon>Chelicerata</taxon>
        <taxon>Arachnida</taxon>
        <taxon>Araneae</taxon>
        <taxon>Araneomorphae</taxon>
        <taxon>Entelegynae</taxon>
        <taxon>Araneoidea</taxon>
        <taxon>Araneidae</taxon>
        <taxon>Araneus</taxon>
    </lineage>
</organism>
<proteinExistence type="predicted"/>
<protein>
    <submittedName>
        <fullName evidence="2">Uncharacterized protein</fullName>
    </submittedName>
</protein>
<reference evidence="2 3" key="1">
    <citation type="journal article" date="2019" name="Sci. Rep.">
        <title>Orb-weaving spider Araneus ventricosus genome elucidates the spidroin gene catalogue.</title>
        <authorList>
            <person name="Kono N."/>
            <person name="Nakamura H."/>
            <person name="Ohtoshi R."/>
            <person name="Moran D.A.P."/>
            <person name="Shinohara A."/>
            <person name="Yoshida Y."/>
            <person name="Fujiwara M."/>
            <person name="Mori M."/>
            <person name="Tomita M."/>
            <person name="Arakawa K."/>
        </authorList>
    </citation>
    <scope>NUCLEOTIDE SEQUENCE [LARGE SCALE GENOMIC DNA]</scope>
</reference>
<dbReference type="EMBL" id="BGPR01051937">
    <property type="protein sequence ID" value="GBO28841.1"/>
    <property type="molecule type" value="Genomic_DNA"/>
</dbReference>
<gene>
    <name evidence="2" type="ORF">AVEN_219891_1</name>
    <name evidence="1" type="ORF">AVEN_84432_1</name>
</gene>
<dbReference type="Proteomes" id="UP000499080">
    <property type="component" value="Unassembled WGS sequence"/>
</dbReference>
<sequence length="89" mass="10334">MNDLPHLHHGGFVKKQHFPALYTLFFYEFQAKASALPAKERESPAELLNDIRLLQHAGFGKKHHFATPYSELRCLQFVGRKKEIRETAE</sequence>
<comment type="caution">
    <text evidence="2">The sequence shown here is derived from an EMBL/GenBank/DDBJ whole genome shotgun (WGS) entry which is preliminary data.</text>
</comment>
<dbReference type="EMBL" id="BGPR01051936">
    <property type="protein sequence ID" value="GBO28840.1"/>
    <property type="molecule type" value="Genomic_DNA"/>
</dbReference>
<name>A0A4Y2VVY6_ARAVE</name>
<accession>A0A4Y2VVY6</accession>